<dbReference type="NCBIfam" id="TIGR02999">
    <property type="entry name" value="Sig-70_X6"/>
    <property type="match status" value="1"/>
</dbReference>
<proteinExistence type="inferred from homology"/>
<comment type="similarity">
    <text evidence="1">Belongs to the sigma-70 factor family. ECF subfamily.</text>
</comment>
<dbReference type="InterPro" id="IPR039425">
    <property type="entry name" value="RNA_pol_sigma-70-like"/>
</dbReference>
<evidence type="ECO:0000256" key="4">
    <source>
        <dbReference type="ARBA" id="ARBA00023163"/>
    </source>
</evidence>
<evidence type="ECO:0000313" key="7">
    <source>
        <dbReference type="EMBL" id="MEK8034053.1"/>
    </source>
</evidence>
<dbReference type="InterPro" id="IPR053812">
    <property type="entry name" value="HTH_Sigma70_ECF-like"/>
</dbReference>
<dbReference type="Pfam" id="PF07638">
    <property type="entry name" value="Sigma70_ECF"/>
    <property type="match status" value="1"/>
</dbReference>
<evidence type="ECO:0000256" key="1">
    <source>
        <dbReference type="ARBA" id="ARBA00010641"/>
    </source>
</evidence>
<dbReference type="InterPro" id="IPR036388">
    <property type="entry name" value="WH-like_DNA-bd_sf"/>
</dbReference>
<organism evidence="7 8">
    <name type="scientific">Ideonella lacteola</name>
    <dbReference type="NCBI Taxonomy" id="2984193"/>
    <lineage>
        <taxon>Bacteria</taxon>
        <taxon>Pseudomonadati</taxon>
        <taxon>Pseudomonadota</taxon>
        <taxon>Betaproteobacteria</taxon>
        <taxon>Burkholderiales</taxon>
        <taxon>Sphaerotilaceae</taxon>
        <taxon>Ideonella</taxon>
    </lineage>
</organism>
<dbReference type="SUPFAM" id="SSF88946">
    <property type="entry name" value="Sigma2 domain of RNA polymerase sigma factors"/>
    <property type="match status" value="1"/>
</dbReference>
<keyword evidence="3" id="KW-0731">Sigma factor</keyword>
<keyword evidence="8" id="KW-1185">Reference proteome</keyword>
<dbReference type="PANTHER" id="PTHR43133">
    <property type="entry name" value="RNA POLYMERASE ECF-TYPE SIGMA FACTO"/>
    <property type="match status" value="1"/>
</dbReference>
<keyword evidence="4" id="KW-0804">Transcription</keyword>
<dbReference type="InterPro" id="IPR011517">
    <property type="entry name" value="RNA_pol_sigma70_ECF-like"/>
</dbReference>
<feature type="compositionally biased region" description="Basic and acidic residues" evidence="5">
    <location>
        <begin position="1"/>
        <end position="10"/>
    </location>
</feature>
<dbReference type="Proteomes" id="UP001371218">
    <property type="component" value="Unassembled WGS sequence"/>
</dbReference>
<feature type="region of interest" description="Disordered" evidence="5">
    <location>
        <begin position="1"/>
        <end position="23"/>
    </location>
</feature>
<feature type="domain" description="RNA polymerase sigma-70 ECF-like HTH" evidence="6">
    <location>
        <begin position="24"/>
        <end position="193"/>
    </location>
</feature>
<evidence type="ECO:0000256" key="3">
    <source>
        <dbReference type="ARBA" id="ARBA00023082"/>
    </source>
</evidence>
<dbReference type="InterPro" id="IPR014284">
    <property type="entry name" value="RNA_pol_sigma-70_dom"/>
</dbReference>
<accession>A0ABU9BXB0</accession>
<evidence type="ECO:0000313" key="8">
    <source>
        <dbReference type="Proteomes" id="UP001371218"/>
    </source>
</evidence>
<dbReference type="PANTHER" id="PTHR43133:SF39">
    <property type="entry name" value="SIMILAR TO RNA POLYMERASE SIGMA-E FACTOR"/>
    <property type="match status" value="1"/>
</dbReference>
<dbReference type="InterPro" id="IPR013325">
    <property type="entry name" value="RNA_pol_sigma_r2"/>
</dbReference>
<dbReference type="RefSeq" id="WP_341428477.1">
    <property type="nucleotide sequence ID" value="NZ_JBBUTG010000024.1"/>
</dbReference>
<dbReference type="Gene3D" id="1.10.10.10">
    <property type="entry name" value="Winged helix-like DNA-binding domain superfamily/Winged helix DNA-binding domain"/>
    <property type="match status" value="1"/>
</dbReference>
<evidence type="ECO:0000256" key="2">
    <source>
        <dbReference type="ARBA" id="ARBA00023015"/>
    </source>
</evidence>
<dbReference type="NCBIfam" id="TIGR02937">
    <property type="entry name" value="sigma70-ECF"/>
    <property type="match status" value="1"/>
</dbReference>
<protein>
    <submittedName>
        <fullName evidence="7">ECF-type sigma factor</fullName>
    </submittedName>
</protein>
<dbReference type="SUPFAM" id="SSF88659">
    <property type="entry name" value="Sigma3 and sigma4 domains of RNA polymerase sigma factors"/>
    <property type="match status" value="1"/>
</dbReference>
<gene>
    <name evidence="7" type="ORF">AACH06_24785</name>
</gene>
<name>A0ABU9BXB0_9BURK</name>
<dbReference type="EMBL" id="JBBUTG010000024">
    <property type="protein sequence ID" value="MEK8034053.1"/>
    <property type="molecule type" value="Genomic_DNA"/>
</dbReference>
<evidence type="ECO:0000256" key="5">
    <source>
        <dbReference type="SAM" id="MobiDB-lite"/>
    </source>
</evidence>
<dbReference type="InterPro" id="IPR013324">
    <property type="entry name" value="RNA_pol_sigma_r3/r4-like"/>
</dbReference>
<dbReference type="Gene3D" id="1.10.1740.10">
    <property type="match status" value="1"/>
</dbReference>
<keyword evidence="2" id="KW-0805">Transcription regulation</keyword>
<sequence length="194" mass="21325">MSDTSAHDGAEPETEGPEAAPGAALDHAFREIYPQLRRIAHARLRKNRHLTLLDTDALVHECFIRLDFSRAPAFQRPLDALPFLSSVMRAVVVDAVRRRAAERHGGGQKALSLDEAAEAMALAAAHRAEAEILDIDGAVRDLAMVDARLARVVELKFFGGCTEAEIASVLDITERTVRRDWSKARELLRAALRG</sequence>
<reference evidence="7 8" key="1">
    <citation type="submission" date="2024-04" db="EMBL/GenBank/DDBJ databases">
        <title>Novel species of the genus Ideonella isolated from streams.</title>
        <authorList>
            <person name="Lu H."/>
        </authorList>
    </citation>
    <scope>NUCLEOTIDE SEQUENCE [LARGE SCALE GENOMIC DNA]</scope>
    <source>
        <strain evidence="7 8">DXS29W</strain>
    </source>
</reference>
<comment type="caution">
    <text evidence="7">The sequence shown here is derived from an EMBL/GenBank/DDBJ whole genome shotgun (WGS) entry which is preliminary data.</text>
</comment>
<evidence type="ECO:0000259" key="6">
    <source>
        <dbReference type="Pfam" id="PF07638"/>
    </source>
</evidence>